<dbReference type="PaxDb" id="35128-Thaps38768"/>
<sequence length="104" mass="12059">MLDSAESGSVKWSVEDDTKLTKLVEGYGTTKPKWGQVANDMEDRSAKQCRERWLNQLRPGIKKGNWTKEEDAMIRTLQKQWGSRWSKIASCLVGRTDNDIKNRW</sequence>
<dbReference type="RefSeq" id="XP_002294869.1">
    <property type="nucleotide sequence ID" value="XM_002294833.1"/>
</dbReference>
<dbReference type="Pfam" id="PF13921">
    <property type="entry name" value="Myb_DNA-bind_6"/>
    <property type="match status" value="1"/>
</dbReference>
<dbReference type="SUPFAM" id="SSF46689">
    <property type="entry name" value="Homeodomain-like"/>
    <property type="match status" value="1"/>
</dbReference>
<dbReference type="GO" id="GO:0005634">
    <property type="term" value="C:nucleus"/>
    <property type="evidence" value="ECO:0000318"/>
    <property type="project" value="GO_Central"/>
</dbReference>
<dbReference type="HOGENOM" id="CLU_028567_26_4_1"/>
<reference evidence="3 4" key="1">
    <citation type="journal article" date="2004" name="Science">
        <title>The genome of the diatom Thalassiosira pseudonana: ecology, evolution, and metabolism.</title>
        <authorList>
            <person name="Armbrust E.V."/>
            <person name="Berges J.A."/>
            <person name="Bowler C."/>
            <person name="Green B.R."/>
            <person name="Martinez D."/>
            <person name="Putnam N.H."/>
            <person name="Zhou S."/>
            <person name="Allen A.E."/>
            <person name="Apt K.E."/>
            <person name="Bechner M."/>
            <person name="Brzezinski M.A."/>
            <person name="Chaal B.K."/>
            <person name="Chiovitti A."/>
            <person name="Davis A.K."/>
            <person name="Demarest M.S."/>
            <person name="Detter J.C."/>
            <person name="Glavina T."/>
            <person name="Goodstein D."/>
            <person name="Hadi M.Z."/>
            <person name="Hellsten U."/>
            <person name="Hildebrand M."/>
            <person name="Jenkins B.D."/>
            <person name="Jurka J."/>
            <person name="Kapitonov V.V."/>
            <person name="Kroger N."/>
            <person name="Lau W.W."/>
            <person name="Lane T.W."/>
            <person name="Larimer F.W."/>
            <person name="Lippmeier J.C."/>
            <person name="Lucas S."/>
            <person name="Medina M."/>
            <person name="Montsant A."/>
            <person name="Obornik M."/>
            <person name="Parker M.S."/>
            <person name="Palenik B."/>
            <person name="Pazour G.J."/>
            <person name="Richardson P.M."/>
            <person name="Rynearson T.A."/>
            <person name="Saito M.A."/>
            <person name="Schwartz D.C."/>
            <person name="Thamatrakoln K."/>
            <person name="Valentin K."/>
            <person name="Vardi A."/>
            <person name="Wilkerson F.P."/>
            <person name="Rokhsar D.S."/>
        </authorList>
    </citation>
    <scope>NUCLEOTIDE SEQUENCE [LARGE SCALE GENOMIC DNA]</scope>
    <source>
        <strain evidence="3 4">CCMP1335</strain>
    </source>
</reference>
<dbReference type="Proteomes" id="UP000001449">
    <property type="component" value="Chromosome 22"/>
</dbReference>
<dbReference type="GO" id="GO:0000978">
    <property type="term" value="F:RNA polymerase II cis-regulatory region sequence-specific DNA binding"/>
    <property type="evidence" value="ECO:0000318"/>
    <property type="project" value="GO_Central"/>
</dbReference>
<dbReference type="eggNOG" id="KOG0048">
    <property type="taxonomic scope" value="Eukaryota"/>
</dbReference>
<evidence type="ECO:0008006" key="5">
    <source>
        <dbReference type="Google" id="ProtNLM"/>
    </source>
</evidence>
<dbReference type="PROSITE" id="PS50090">
    <property type="entry name" value="MYB_LIKE"/>
    <property type="match status" value="2"/>
</dbReference>
<evidence type="ECO:0000259" key="1">
    <source>
        <dbReference type="PROSITE" id="PS50090"/>
    </source>
</evidence>
<dbReference type="InterPro" id="IPR017930">
    <property type="entry name" value="Myb_dom"/>
</dbReference>
<feature type="domain" description="Myb-like" evidence="1">
    <location>
        <begin position="11"/>
        <end position="57"/>
    </location>
</feature>
<evidence type="ECO:0000259" key="2">
    <source>
        <dbReference type="PROSITE" id="PS51294"/>
    </source>
</evidence>
<evidence type="ECO:0000313" key="4">
    <source>
        <dbReference type="Proteomes" id="UP000001449"/>
    </source>
</evidence>
<accession>B8CFL2</accession>
<keyword evidence="4" id="KW-1185">Reference proteome</keyword>
<gene>
    <name evidence="3" type="ORF">THAPSDRAFT_38768</name>
</gene>
<dbReference type="GO" id="GO:0000981">
    <property type="term" value="F:DNA-binding transcription factor activity, RNA polymerase II-specific"/>
    <property type="evidence" value="ECO:0000318"/>
    <property type="project" value="GO_Central"/>
</dbReference>
<dbReference type="OMA" id="WGQVAND"/>
<dbReference type="EMBL" id="CM000653">
    <property type="protein sequence ID" value="EED87649.1"/>
    <property type="molecule type" value="Genomic_DNA"/>
</dbReference>
<dbReference type="CDD" id="cd00167">
    <property type="entry name" value="SANT"/>
    <property type="match status" value="2"/>
</dbReference>
<feature type="domain" description="HTH myb-type" evidence="2">
    <location>
        <begin position="11"/>
        <end position="57"/>
    </location>
</feature>
<dbReference type="SMART" id="SM00717">
    <property type="entry name" value="SANT"/>
    <property type="match status" value="2"/>
</dbReference>
<organism evidence="3 4">
    <name type="scientific">Thalassiosira pseudonana</name>
    <name type="common">Marine diatom</name>
    <name type="synonym">Cyclotella nana</name>
    <dbReference type="NCBI Taxonomy" id="35128"/>
    <lineage>
        <taxon>Eukaryota</taxon>
        <taxon>Sar</taxon>
        <taxon>Stramenopiles</taxon>
        <taxon>Ochrophyta</taxon>
        <taxon>Bacillariophyta</taxon>
        <taxon>Coscinodiscophyceae</taxon>
        <taxon>Thalassiosirophycidae</taxon>
        <taxon>Thalassiosirales</taxon>
        <taxon>Thalassiosiraceae</taxon>
        <taxon>Thalassiosira</taxon>
    </lineage>
</organism>
<reference evidence="3 4" key="2">
    <citation type="journal article" date="2008" name="Nature">
        <title>The Phaeodactylum genome reveals the evolutionary history of diatom genomes.</title>
        <authorList>
            <person name="Bowler C."/>
            <person name="Allen A.E."/>
            <person name="Badger J.H."/>
            <person name="Grimwood J."/>
            <person name="Jabbari K."/>
            <person name="Kuo A."/>
            <person name="Maheswari U."/>
            <person name="Martens C."/>
            <person name="Maumus F."/>
            <person name="Otillar R.P."/>
            <person name="Rayko E."/>
            <person name="Salamov A."/>
            <person name="Vandepoele K."/>
            <person name="Beszteri B."/>
            <person name="Gruber A."/>
            <person name="Heijde M."/>
            <person name="Katinka M."/>
            <person name="Mock T."/>
            <person name="Valentin K."/>
            <person name="Verret F."/>
            <person name="Berges J.A."/>
            <person name="Brownlee C."/>
            <person name="Cadoret J.P."/>
            <person name="Chiovitti A."/>
            <person name="Choi C.J."/>
            <person name="Coesel S."/>
            <person name="De Martino A."/>
            <person name="Detter J.C."/>
            <person name="Durkin C."/>
            <person name="Falciatore A."/>
            <person name="Fournet J."/>
            <person name="Haruta M."/>
            <person name="Huysman M.J."/>
            <person name="Jenkins B.D."/>
            <person name="Jiroutova K."/>
            <person name="Jorgensen R.E."/>
            <person name="Joubert Y."/>
            <person name="Kaplan A."/>
            <person name="Kroger N."/>
            <person name="Kroth P.G."/>
            <person name="La Roche J."/>
            <person name="Lindquist E."/>
            <person name="Lommer M."/>
            <person name="Martin-Jezequel V."/>
            <person name="Lopez P.J."/>
            <person name="Lucas S."/>
            <person name="Mangogna M."/>
            <person name="McGinnis K."/>
            <person name="Medlin L.K."/>
            <person name="Montsant A."/>
            <person name="Oudot-Le Secq M.P."/>
            <person name="Napoli C."/>
            <person name="Obornik M."/>
            <person name="Parker M.S."/>
            <person name="Petit J.L."/>
            <person name="Porcel B.M."/>
            <person name="Poulsen N."/>
            <person name="Robison M."/>
            <person name="Rychlewski L."/>
            <person name="Rynearson T.A."/>
            <person name="Schmutz J."/>
            <person name="Shapiro H."/>
            <person name="Siaut M."/>
            <person name="Stanley M."/>
            <person name="Sussman M.R."/>
            <person name="Taylor A.R."/>
            <person name="Vardi A."/>
            <person name="von Dassow P."/>
            <person name="Vyverman W."/>
            <person name="Willis A."/>
            <person name="Wyrwicz L.S."/>
            <person name="Rokhsar D.S."/>
            <person name="Weissenbach J."/>
            <person name="Armbrust E.V."/>
            <person name="Green B.R."/>
            <person name="Van de Peer Y."/>
            <person name="Grigoriev I.V."/>
        </authorList>
    </citation>
    <scope>NUCLEOTIDE SEQUENCE [LARGE SCALE GENOMIC DNA]</scope>
    <source>
        <strain evidence="3 4">CCMP1335</strain>
    </source>
</reference>
<dbReference type="PANTHER" id="PTHR45614:SF274">
    <property type="entry name" value="MYB-LIKE DNA-BINDING PROTEIN"/>
    <property type="match status" value="1"/>
</dbReference>
<proteinExistence type="predicted"/>
<dbReference type="PROSITE" id="PS51294">
    <property type="entry name" value="HTH_MYB"/>
    <property type="match status" value="2"/>
</dbReference>
<name>B8CFL2_THAPS</name>
<dbReference type="InParanoid" id="B8CFL2"/>
<evidence type="ECO:0000313" key="3">
    <source>
        <dbReference type="EMBL" id="EED87649.1"/>
    </source>
</evidence>
<dbReference type="KEGG" id="tps:THAPSDRAFT_38768"/>
<dbReference type="InterPro" id="IPR001005">
    <property type="entry name" value="SANT/Myb"/>
</dbReference>
<dbReference type="Gene3D" id="1.10.10.60">
    <property type="entry name" value="Homeodomain-like"/>
    <property type="match status" value="2"/>
</dbReference>
<dbReference type="AlphaFoldDB" id="B8CFL2"/>
<dbReference type="InterPro" id="IPR050560">
    <property type="entry name" value="MYB_TF"/>
</dbReference>
<dbReference type="GeneID" id="7443885"/>
<feature type="domain" description="HTH myb-type" evidence="2">
    <location>
        <begin position="58"/>
        <end position="104"/>
    </location>
</feature>
<dbReference type="GO" id="GO:0006355">
    <property type="term" value="P:regulation of DNA-templated transcription"/>
    <property type="evidence" value="ECO:0000318"/>
    <property type="project" value="GO_Central"/>
</dbReference>
<dbReference type="InterPro" id="IPR009057">
    <property type="entry name" value="Homeodomain-like_sf"/>
</dbReference>
<protein>
    <recommendedName>
        <fullName evidence="5">MYB DNA binding protein/ transcription factor-like protein</fullName>
    </recommendedName>
</protein>
<dbReference type="PANTHER" id="PTHR45614">
    <property type="entry name" value="MYB PROTEIN-RELATED"/>
    <property type="match status" value="1"/>
</dbReference>
<feature type="domain" description="Myb-like" evidence="1">
    <location>
        <begin position="58"/>
        <end position="104"/>
    </location>
</feature>